<keyword evidence="2" id="KW-0813">Transport</keyword>
<name>A0AAE3EGS6_9SPIR</name>
<keyword evidence="3" id="KW-1185">Reference proteome</keyword>
<accession>A0AAE3EGS6</accession>
<comment type="caution">
    <text evidence="2">The sequence shown here is derived from an EMBL/GenBank/DDBJ whole genome shotgun (WGS) entry which is preliminary data.</text>
</comment>
<proteinExistence type="predicted"/>
<dbReference type="InterPro" id="IPR002178">
    <property type="entry name" value="PTS_EIIA_type-2_dom"/>
</dbReference>
<keyword evidence="2" id="KW-0762">Sugar transport</keyword>
<dbReference type="PROSITE" id="PS51094">
    <property type="entry name" value="PTS_EIIA_TYPE_2"/>
    <property type="match status" value="1"/>
</dbReference>
<evidence type="ECO:0000259" key="1">
    <source>
        <dbReference type="PROSITE" id="PS51094"/>
    </source>
</evidence>
<gene>
    <name evidence="2" type="ORF">K7J14_05815</name>
</gene>
<organism evidence="2 3">
    <name type="scientific">Teretinema zuelzerae</name>
    <dbReference type="NCBI Taxonomy" id="156"/>
    <lineage>
        <taxon>Bacteria</taxon>
        <taxon>Pseudomonadati</taxon>
        <taxon>Spirochaetota</taxon>
        <taxon>Spirochaetia</taxon>
        <taxon>Spirochaetales</taxon>
        <taxon>Treponemataceae</taxon>
        <taxon>Teretinema</taxon>
    </lineage>
</organism>
<dbReference type="SUPFAM" id="SSF55804">
    <property type="entry name" value="Phoshotransferase/anion transport protein"/>
    <property type="match status" value="1"/>
</dbReference>
<dbReference type="RefSeq" id="WP_230754231.1">
    <property type="nucleotide sequence ID" value="NZ_JAINWA010000001.1"/>
</dbReference>
<evidence type="ECO:0000313" key="2">
    <source>
        <dbReference type="EMBL" id="MCD1654217.1"/>
    </source>
</evidence>
<dbReference type="CDD" id="cd00211">
    <property type="entry name" value="PTS_IIA_fru"/>
    <property type="match status" value="1"/>
</dbReference>
<protein>
    <submittedName>
        <fullName evidence="2">PTS sugar transporter subunit IIA</fullName>
    </submittedName>
</protein>
<dbReference type="Pfam" id="PF00359">
    <property type="entry name" value="PTS_EIIA_2"/>
    <property type="match status" value="1"/>
</dbReference>
<dbReference type="InterPro" id="IPR016152">
    <property type="entry name" value="PTrfase/Anion_transptr"/>
</dbReference>
<feature type="domain" description="PTS EIIA type-2" evidence="1">
    <location>
        <begin position="9"/>
        <end position="153"/>
    </location>
</feature>
<reference evidence="2" key="1">
    <citation type="submission" date="2021-08" db="EMBL/GenBank/DDBJ databases">
        <title>Comparative analyses of Brucepasteria parasyntrophica and Teretinema zuelzerae.</title>
        <authorList>
            <person name="Song Y."/>
            <person name="Brune A."/>
        </authorList>
    </citation>
    <scope>NUCLEOTIDE SEQUENCE</scope>
    <source>
        <strain evidence="2">DSM 1903</strain>
    </source>
</reference>
<sequence length="154" mass="16893">MSESDSIVRMIETGGVYYNISGATPADVFASVIPELVLPACVSRESLLAGLIEREGLMTTSIGNGIALPHPRTPLVHAEEDERIFICFLDKPVNFDAMDGKPVYVLFMILSSGSGSHLRALSRLSFLFQKDSFRALLKQKPDTSELIHAIKELL</sequence>
<dbReference type="AlphaFoldDB" id="A0AAE3EGS6"/>
<dbReference type="PANTHER" id="PTHR47738">
    <property type="entry name" value="PTS SYSTEM FRUCTOSE-LIKE EIIA COMPONENT-RELATED"/>
    <property type="match status" value="1"/>
</dbReference>
<dbReference type="Gene3D" id="3.40.930.10">
    <property type="entry name" value="Mannitol-specific EII, Chain A"/>
    <property type="match status" value="1"/>
</dbReference>
<dbReference type="InterPro" id="IPR051541">
    <property type="entry name" value="PTS_SugarTrans_NitroReg"/>
</dbReference>
<dbReference type="GO" id="GO:0030295">
    <property type="term" value="F:protein kinase activator activity"/>
    <property type="evidence" value="ECO:0007669"/>
    <property type="project" value="TreeGrafter"/>
</dbReference>
<dbReference type="Proteomes" id="UP001198163">
    <property type="component" value="Unassembled WGS sequence"/>
</dbReference>
<dbReference type="PANTHER" id="PTHR47738:SF1">
    <property type="entry name" value="NITROGEN REGULATORY PROTEIN"/>
    <property type="match status" value="1"/>
</dbReference>
<evidence type="ECO:0000313" key="3">
    <source>
        <dbReference type="Proteomes" id="UP001198163"/>
    </source>
</evidence>
<dbReference type="EMBL" id="JAINWA010000001">
    <property type="protein sequence ID" value="MCD1654217.1"/>
    <property type="molecule type" value="Genomic_DNA"/>
</dbReference>